<dbReference type="PANTHER" id="PTHR12428">
    <property type="entry name" value="OXA1"/>
    <property type="match status" value="1"/>
</dbReference>
<reference evidence="12" key="1">
    <citation type="journal article" date="2013" name="Genome Biol. Evol.">
        <title>Punctuated emergences of genetic and phenotypic innovations in eumetazoan, bilaterian, euteleostome, and hominidae ancestors.</title>
        <authorList>
            <person name="Wenger Y."/>
            <person name="Galliot B."/>
        </authorList>
    </citation>
    <scope>NUCLEOTIDE SEQUENCE</scope>
    <source>
        <tissue evidence="12">Whole animals</tissue>
    </source>
</reference>
<evidence type="ECO:0000256" key="10">
    <source>
        <dbReference type="SAM" id="Phobius"/>
    </source>
</evidence>
<feature type="transmembrane region" description="Helical" evidence="10">
    <location>
        <begin position="181"/>
        <end position="203"/>
    </location>
</feature>
<evidence type="ECO:0000256" key="8">
    <source>
        <dbReference type="ARBA" id="ARBA00023136"/>
    </source>
</evidence>
<dbReference type="Pfam" id="PF02096">
    <property type="entry name" value="60KD_IMP"/>
    <property type="match status" value="1"/>
</dbReference>
<dbReference type="InterPro" id="IPR028055">
    <property type="entry name" value="YidC/Oxa/ALB_C"/>
</dbReference>
<keyword evidence="6 10" id="KW-1133">Transmembrane helix</keyword>
<dbReference type="NCBIfam" id="TIGR03592">
    <property type="entry name" value="yidC_oxa1_cterm"/>
    <property type="match status" value="1"/>
</dbReference>
<dbReference type="GO" id="GO:0032979">
    <property type="term" value="P:protein insertion into mitochondrial inner membrane from matrix"/>
    <property type="evidence" value="ECO:0007669"/>
    <property type="project" value="TreeGrafter"/>
</dbReference>
<feature type="transmembrane region" description="Helical" evidence="10">
    <location>
        <begin position="305"/>
        <end position="324"/>
    </location>
</feature>
<evidence type="ECO:0000259" key="11">
    <source>
        <dbReference type="Pfam" id="PF02096"/>
    </source>
</evidence>
<dbReference type="GO" id="GO:0032977">
    <property type="term" value="F:membrane insertase activity"/>
    <property type="evidence" value="ECO:0007669"/>
    <property type="project" value="InterPro"/>
</dbReference>
<comment type="subcellular location">
    <subcellularLocation>
        <location evidence="9">Membrane</location>
        <topology evidence="9">Multi-pass membrane protein</topology>
    </subcellularLocation>
    <subcellularLocation>
        <location evidence="1">Mitochondrion inner membrane</location>
        <topology evidence="1">Multi-pass membrane protein</topology>
    </subcellularLocation>
</comment>
<feature type="transmembrane region" description="Helical" evidence="10">
    <location>
        <begin position="345"/>
        <end position="363"/>
    </location>
</feature>
<evidence type="ECO:0000256" key="2">
    <source>
        <dbReference type="ARBA" id="ARBA00009877"/>
    </source>
</evidence>
<dbReference type="CDD" id="cd20069">
    <property type="entry name" value="5TM_Oxa1-like"/>
    <property type="match status" value="1"/>
</dbReference>
<keyword evidence="7" id="KW-0496">Mitochondrion</keyword>
<feature type="non-terminal residue" evidence="12">
    <location>
        <position position="1"/>
    </location>
</feature>
<evidence type="ECO:0000256" key="6">
    <source>
        <dbReference type="ARBA" id="ARBA00022989"/>
    </source>
</evidence>
<dbReference type="OrthoDB" id="2148490at2759"/>
<evidence type="ECO:0000256" key="5">
    <source>
        <dbReference type="ARBA" id="ARBA00022946"/>
    </source>
</evidence>
<keyword evidence="5" id="KW-0809">Transit peptide</keyword>
<name>T2MCL1_HYDVU</name>
<dbReference type="EMBL" id="HAAD01003761">
    <property type="protein sequence ID" value="CDG69993.1"/>
    <property type="molecule type" value="mRNA"/>
</dbReference>
<comment type="similarity">
    <text evidence="2 9">Belongs to the OXA1/ALB3/YidC family.</text>
</comment>
<organism evidence="12">
    <name type="scientific">Hydra vulgaris</name>
    <name type="common">Hydra</name>
    <name type="synonym">Hydra attenuata</name>
    <dbReference type="NCBI Taxonomy" id="6087"/>
    <lineage>
        <taxon>Eukaryota</taxon>
        <taxon>Metazoa</taxon>
        <taxon>Cnidaria</taxon>
        <taxon>Hydrozoa</taxon>
        <taxon>Hydroidolina</taxon>
        <taxon>Anthoathecata</taxon>
        <taxon>Aplanulata</taxon>
        <taxon>Hydridae</taxon>
        <taxon>Hydra</taxon>
    </lineage>
</organism>
<accession>T2MCL1</accession>
<feature type="transmembrane region" description="Helical" evidence="10">
    <location>
        <begin position="260"/>
        <end position="277"/>
    </location>
</feature>
<keyword evidence="3 9" id="KW-0812">Transmembrane</keyword>
<gene>
    <name evidence="12" type="primary">OXA1L</name>
</gene>
<dbReference type="AlphaFoldDB" id="T2MCL1"/>
<protein>
    <submittedName>
        <fullName evidence="12">Mitochondrial inner membrane protein OXA1L</fullName>
    </submittedName>
</protein>
<evidence type="ECO:0000256" key="1">
    <source>
        <dbReference type="ARBA" id="ARBA00004448"/>
    </source>
</evidence>
<evidence type="ECO:0000256" key="4">
    <source>
        <dbReference type="ARBA" id="ARBA00022792"/>
    </source>
</evidence>
<keyword evidence="8 10" id="KW-0472">Membrane</keyword>
<evidence type="ECO:0000313" key="12">
    <source>
        <dbReference type="EMBL" id="CDG69993.1"/>
    </source>
</evidence>
<dbReference type="InterPro" id="IPR001708">
    <property type="entry name" value="YidC/ALB3/OXA1/COX18"/>
</dbReference>
<dbReference type="GO" id="GO:0005743">
    <property type="term" value="C:mitochondrial inner membrane"/>
    <property type="evidence" value="ECO:0007669"/>
    <property type="project" value="UniProtKB-SubCell"/>
</dbReference>
<evidence type="ECO:0000256" key="3">
    <source>
        <dbReference type="ARBA" id="ARBA00022692"/>
    </source>
</evidence>
<dbReference type="PANTHER" id="PTHR12428:SF66">
    <property type="entry name" value="MITOCHONDRIAL INNER MEMBRANE PROTEIN OXA1L"/>
    <property type="match status" value="1"/>
</dbReference>
<proteinExistence type="evidence at transcript level"/>
<evidence type="ECO:0000256" key="9">
    <source>
        <dbReference type="RuleBase" id="RU003945"/>
    </source>
</evidence>
<sequence>NEGTKLKMAAGFFFSRAYGRCSSRSSSFIKQSRLLNACKSSGNKTLSRKQHTSTRRPQCSSLFLGTRSTVLLQQNQYLPFFSSTSILSNIQACGLHATACTGEAGIEEGGSSSGIADAEPGNSESSIEPQAVNEILNDVGSMNTFVTGVDVPITTLEGLGGYTPVGFVHNIFDFIHLSVGLPWWGTIIATTVAFRALVFPLMIKGQANTARLAAVKPELEKLQEKLREAANYHNPNIRAQASIELQDFFKKHNCNPLKSIISPLVQLPLFISFFIAIRKMCNLPVESLQTGGILWFSDLSAADPYMIFPIACAFTMLLTIEFGAEASVSNSQMVVMKNVFRGMSVLMVPLTYNFPVAIFLYWMTSNVLSLVQVMVLKVPGVMTFFNIPKVVPVKMDPNIQTGTFMENLKAGFKNAKEAATIKEAEKRRAREAQAALNRTREVYEFNPLLKNNSKLFEEAKNHRRTK</sequence>
<keyword evidence="4" id="KW-0999">Mitochondrion inner membrane</keyword>
<evidence type="ECO:0000256" key="7">
    <source>
        <dbReference type="ARBA" id="ARBA00023128"/>
    </source>
</evidence>
<feature type="domain" description="Membrane insertase YidC/Oxa/ALB C-terminal" evidence="11">
    <location>
        <begin position="183"/>
        <end position="376"/>
    </location>
</feature>